<accession>A0AAP0NJV9</accession>
<organism evidence="6 7">
    <name type="scientific">Stephania japonica</name>
    <dbReference type="NCBI Taxonomy" id="461633"/>
    <lineage>
        <taxon>Eukaryota</taxon>
        <taxon>Viridiplantae</taxon>
        <taxon>Streptophyta</taxon>
        <taxon>Embryophyta</taxon>
        <taxon>Tracheophyta</taxon>
        <taxon>Spermatophyta</taxon>
        <taxon>Magnoliopsida</taxon>
        <taxon>Ranunculales</taxon>
        <taxon>Menispermaceae</taxon>
        <taxon>Menispermoideae</taxon>
        <taxon>Cissampelideae</taxon>
        <taxon>Stephania</taxon>
    </lineage>
</organism>
<evidence type="ECO:0008006" key="8">
    <source>
        <dbReference type="Google" id="ProtNLM"/>
    </source>
</evidence>
<reference evidence="6 7" key="1">
    <citation type="submission" date="2024-01" db="EMBL/GenBank/DDBJ databases">
        <title>Genome assemblies of Stephania.</title>
        <authorList>
            <person name="Yang L."/>
        </authorList>
    </citation>
    <scope>NUCLEOTIDE SEQUENCE [LARGE SCALE GENOMIC DNA]</scope>
    <source>
        <strain evidence="6">QJT</strain>
        <tissue evidence="6">Leaf</tissue>
    </source>
</reference>
<proteinExistence type="inferred from homology"/>
<keyword evidence="2 5" id="KW-0378">Hydrolase</keyword>
<dbReference type="EMBL" id="JBBNAE010000007">
    <property type="protein sequence ID" value="KAK9108970.1"/>
    <property type="molecule type" value="Genomic_DNA"/>
</dbReference>
<dbReference type="FunFam" id="3.30.420.150:FF:000008">
    <property type="entry name" value="Apyrase 1"/>
    <property type="match status" value="1"/>
</dbReference>
<feature type="active site" description="Proton acceptor" evidence="3">
    <location>
        <position position="195"/>
    </location>
</feature>
<keyword evidence="7" id="KW-1185">Reference proteome</keyword>
<evidence type="ECO:0000313" key="6">
    <source>
        <dbReference type="EMBL" id="KAK9108970.1"/>
    </source>
</evidence>
<evidence type="ECO:0000256" key="4">
    <source>
        <dbReference type="PIRSR" id="PIRSR600407-2"/>
    </source>
</evidence>
<dbReference type="PANTHER" id="PTHR11782:SF83">
    <property type="entry name" value="GUANOSINE-DIPHOSPHATASE"/>
    <property type="match status" value="1"/>
</dbReference>
<dbReference type="GO" id="GO:0005524">
    <property type="term" value="F:ATP binding"/>
    <property type="evidence" value="ECO:0007669"/>
    <property type="project" value="UniProtKB-KW"/>
</dbReference>
<feature type="binding site" evidence="4">
    <location>
        <begin position="225"/>
        <end position="229"/>
    </location>
    <ligand>
        <name>ATP</name>
        <dbReference type="ChEBI" id="CHEBI:30616"/>
    </ligand>
</feature>
<evidence type="ECO:0000256" key="5">
    <source>
        <dbReference type="RuleBase" id="RU003833"/>
    </source>
</evidence>
<name>A0AAP0NJV9_9MAGN</name>
<dbReference type="Gene3D" id="3.30.420.40">
    <property type="match status" value="1"/>
</dbReference>
<dbReference type="Gene3D" id="3.30.420.150">
    <property type="entry name" value="Exopolyphosphatase. Domain 2"/>
    <property type="match status" value="1"/>
</dbReference>
<keyword evidence="4" id="KW-0547">Nucleotide-binding</keyword>
<evidence type="ECO:0000256" key="3">
    <source>
        <dbReference type="PIRSR" id="PIRSR600407-1"/>
    </source>
</evidence>
<dbReference type="InterPro" id="IPR000407">
    <property type="entry name" value="GDA1_CD39_NTPase"/>
</dbReference>
<dbReference type="AlphaFoldDB" id="A0AAP0NJV9"/>
<keyword evidence="4" id="KW-0067">ATP-binding</keyword>
<dbReference type="GO" id="GO:0016020">
    <property type="term" value="C:membrane"/>
    <property type="evidence" value="ECO:0007669"/>
    <property type="project" value="TreeGrafter"/>
</dbReference>
<dbReference type="PANTHER" id="PTHR11782">
    <property type="entry name" value="ADENOSINE/GUANOSINE DIPHOSPHATASE"/>
    <property type="match status" value="1"/>
</dbReference>
<protein>
    <recommendedName>
        <fullName evidence="8">Apyrase</fullName>
    </recommendedName>
</protein>
<evidence type="ECO:0000313" key="7">
    <source>
        <dbReference type="Proteomes" id="UP001417504"/>
    </source>
</evidence>
<dbReference type="PROSITE" id="PS01238">
    <property type="entry name" value="GDA1_CD39_NTPASE"/>
    <property type="match status" value="1"/>
</dbReference>
<comment type="similarity">
    <text evidence="1 5">Belongs to the GDA1/CD39 NTPase family.</text>
</comment>
<dbReference type="GO" id="GO:0017110">
    <property type="term" value="F:nucleoside diphosphate phosphatase activity"/>
    <property type="evidence" value="ECO:0007669"/>
    <property type="project" value="TreeGrafter"/>
</dbReference>
<evidence type="ECO:0000256" key="2">
    <source>
        <dbReference type="ARBA" id="ARBA00022801"/>
    </source>
</evidence>
<dbReference type="GO" id="GO:0009134">
    <property type="term" value="P:nucleoside diphosphate catabolic process"/>
    <property type="evidence" value="ECO:0007669"/>
    <property type="project" value="TreeGrafter"/>
</dbReference>
<dbReference type="Proteomes" id="UP001417504">
    <property type="component" value="Unassembled WGS sequence"/>
</dbReference>
<gene>
    <name evidence="6" type="ORF">Sjap_017030</name>
</gene>
<evidence type="ECO:0000256" key="1">
    <source>
        <dbReference type="ARBA" id="ARBA00009283"/>
    </source>
</evidence>
<sequence>MLSSFNCSSHFLIWVSLQSLQFLYHEDYPSHYLHNLSTPVANKSYAVVFDAGSTGSRVHVFCFDLDLNLVPIGDDLVLVMKPGLSDYANDPKLAAASLKPLLSEAERVIPPQLRPSTPVRVGATAGLRLLKGNASEQILQANCNGPINICRYFMTSLQTWTPVWTFVGSTARLECVRIRLKSKPEWVSVLYGTQEGTFQWVTVNYLLGNLGERFPKTVGIVELGGGSVQMAYTISAKHAAEAPKTVDPKDSYVKEFSLKEANYLNYGLLAARAEILKVAKSNGSSCILNGFHGSYEYGGMEYKASASSAGSNINSCRRDCIKALKINSTCIHTKCTFGGIWNGGGGPGKRNLYVASYFFDRAANAGFIDPSQPASKVRPIDFGIAAKRACTTKLDEAKSRYPSVETDDLPYICMDLVYRFTLLVDGFGIYANIFT</sequence>
<dbReference type="Pfam" id="PF01150">
    <property type="entry name" value="GDA1_CD39"/>
    <property type="match status" value="2"/>
</dbReference>
<comment type="caution">
    <text evidence="6">The sequence shown here is derived from an EMBL/GenBank/DDBJ whole genome shotgun (WGS) entry which is preliminary data.</text>
</comment>